<comment type="caution">
    <text evidence="3">The sequence shown here is derived from an EMBL/GenBank/DDBJ whole genome shotgun (WGS) entry which is preliminary data.</text>
</comment>
<keyword evidence="2" id="KW-0812">Transmembrane</keyword>
<feature type="transmembrane region" description="Helical" evidence="2">
    <location>
        <begin position="129"/>
        <end position="150"/>
    </location>
</feature>
<dbReference type="EMBL" id="RZHF01000004">
    <property type="protein sequence ID" value="RUR34221.1"/>
    <property type="molecule type" value="Genomic_DNA"/>
</dbReference>
<feature type="region of interest" description="Disordered" evidence="1">
    <location>
        <begin position="1"/>
        <end position="22"/>
    </location>
</feature>
<keyword evidence="2" id="KW-0472">Membrane</keyword>
<dbReference type="PIRSF" id="PIRSF029594">
    <property type="entry name" value="UCP029594"/>
    <property type="match status" value="1"/>
</dbReference>
<dbReference type="AlphaFoldDB" id="A0A3S0WP21"/>
<evidence type="ECO:0000256" key="2">
    <source>
        <dbReference type="SAM" id="Phobius"/>
    </source>
</evidence>
<dbReference type="Pfam" id="PF11168">
    <property type="entry name" value="DUF2955"/>
    <property type="match status" value="1"/>
</dbReference>
<feature type="transmembrane region" description="Helical" evidence="2">
    <location>
        <begin position="228"/>
        <end position="247"/>
    </location>
</feature>
<sequence>MSIDTGSTNTGSTDTGSTDTKSADTRVWSIHRAGGWFSKRASRGRDASPEAKAYHGLNENGLRQCLRVAGGGTIGFIVSQLMGWNYGVFFTVFPMFLLGMVPILNASIIRQFLGNVSVNALEVSIVVGLLKHMPVVMTLVVMCMFLFRFSLMAKGPLFLFGANGVLTLSILLHFASYPSVDLADLLTSNFVASVLAVLIAMLMYTLFPDVEPRQPPPKGTKAQAQIRHETLIGGITATLSFVVFQIFDLQGSLSAQMATILVLFAMGYAGARVSARKRAIGTLLGCNMALVMQLLLYTQSNHFLLVVLLYWLGLMLFARAHVREGGGSGVGFGGMTTLGILFGQSLGPSQDLVYSALYRFSSMSVALVLTLLVMACLHYLLNIGEPTRLPEKN</sequence>
<evidence type="ECO:0000313" key="4">
    <source>
        <dbReference type="Proteomes" id="UP000287023"/>
    </source>
</evidence>
<feature type="transmembrane region" description="Helical" evidence="2">
    <location>
        <begin position="358"/>
        <end position="381"/>
    </location>
</feature>
<protein>
    <submittedName>
        <fullName evidence="3">DUF2955 domain-containing protein</fullName>
    </submittedName>
</protein>
<feature type="transmembrane region" description="Helical" evidence="2">
    <location>
        <begin position="189"/>
        <end position="207"/>
    </location>
</feature>
<name>A0A3S0WP21_9GAMM</name>
<keyword evidence="2" id="KW-1133">Transmembrane helix</keyword>
<feature type="transmembrane region" description="Helical" evidence="2">
    <location>
        <begin position="329"/>
        <end position="346"/>
    </location>
</feature>
<accession>A0A3S0WP21</accession>
<keyword evidence="4" id="KW-1185">Reference proteome</keyword>
<feature type="transmembrane region" description="Helical" evidence="2">
    <location>
        <begin position="86"/>
        <end position="109"/>
    </location>
</feature>
<proteinExistence type="predicted"/>
<dbReference type="InterPro" id="IPR016926">
    <property type="entry name" value="UCP029594"/>
</dbReference>
<feature type="transmembrane region" description="Helical" evidence="2">
    <location>
        <begin position="253"/>
        <end position="271"/>
    </location>
</feature>
<dbReference type="OrthoDB" id="6799126at2"/>
<evidence type="ECO:0000313" key="3">
    <source>
        <dbReference type="EMBL" id="RUR34221.1"/>
    </source>
</evidence>
<evidence type="ECO:0000256" key="1">
    <source>
        <dbReference type="SAM" id="MobiDB-lite"/>
    </source>
</evidence>
<organism evidence="3 4">
    <name type="scientific">Vreelandella nanhaiensis</name>
    <dbReference type="NCBI Taxonomy" id="1258546"/>
    <lineage>
        <taxon>Bacteria</taxon>
        <taxon>Pseudomonadati</taxon>
        <taxon>Pseudomonadota</taxon>
        <taxon>Gammaproteobacteria</taxon>
        <taxon>Oceanospirillales</taxon>
        <taxon>Halomonadaceae</taxon>
        <taxon>Vreelandella</taxon>
    </lineage>
</organism>
<reference evidence="3 4" key="1">
    <citation type="submission" date="2018-12" db="EMBL/GenBank/DDBJ databases">
        <title>three novel Halomonas strain isolated from plants.</title>
        <authorList>
            <person name="Sun C."/>
        </authorList>
    </citation>
    <scope>NUCLEOTIDE SEQUENCE [LARGE SCALE GENOMIC DNA]</scope>
    <source>
        <strain evidence="3 4">JCM 18142</strain>
    </source>
</reference>
<dbReference type="Proteomes" id="UP000287023">
    <property type="component" value="Unassembled WGS sequence"/>
</dbReference>
<feature type="transmembrane region" description="Helical" evidence="2">
    <location>
        <begin position="157"/>
        <end position="177"/>
    </location>
</feature>
<feature type="compositionally biased region" description="Low complexity" evidence="1">
    <location>
        <begin position="1"/>
        <end position="20"/>
    </location>
</feature>
<feature type="transmembrane region" description="Helical" evidence="2">
    <location>
        <begin position="303"/>
        <end position="322"/>
    </location>
</feature>
<feature type="transmembrane region" description="Helical" evidence="2">
    <location>
        <begin position="278"/>
        <end position="297"/>
    </location>
</feature>
<dbReference type="RefSeq" id="WP_127059674.1">
    <property type="nucleotide sequence ID" value="NZ_RZHF01000004.1"/>
</dbReference>
<dbReference type="InterPro" id="IPR022604">
    <property type="entry name" value="DUF2955"/>
</dbReference>
<gene>
    <name evidence="3" type="ORF">ELY38_01075</name>
</gene>